<keyword evidence="2" id="KW-1133">Transmembrane helix</keyword>
<keyword evidence="4" id="KW-1185">Reference proteome</keyword>
<evidence type="ECO:0000256" key="2">
    <source>
        <dbReference type="SAM" id="Phobius"/>
    </source>
</evidence>
<feature type="transmembrane region" description="Helical" evidence="2">
    <location>
        <begin position="130"/>
        <end position="154"/>
    </location>
</feature>
<organism evidence="3 4">
    <name type="scientific">Microbacterium protaetiae</name>
    <dbReference type="NCBI Taxonomy" id="2509458"/>
    <lineage>
        <taxon>Bacteria</taxon>
        <taxon>Bacillati</taxon>
        <taxon>Actinomycetota</taxon>
        <taxon>Actinomycetes</taxon>
        <taxon>Micrococcales</taxon>
        <taxon>Microbacteriaceae</taxon>
        <taxon>Microbacterium</taxon>
    </lineage>
</organism>
<keyword evidence="2" id="KW-0812">Transmembrane</keyword>
<feature type="compositionally biased region" description="Pro residues" evidence="1">
    <location>
        <begin position="61"/>
        <end position="71"/>
    </location>
</feature>
<feature type="compositionally biased region" description="Low complexity" evidence="1">
    <location>
        <begin position="72"/>
        <end position="85"/>
    </location>
</feature>
<dbReference type="Proteomes" id="UP000293995">
    <property type="component" value="Chromosome"/>
</dbReference>
<dbReference type="OrthoDB" id="5061092at2"/>
<name>A0A4P6ED58_9MICO</name>
<accession>A0A4P6ED58</accession>
<feature type="region of interest" description="Disordered" evidence="1">
    <location>
        <begin position="32"/>
        <end position="117"/>
    </location>
</feature>
<dbReference type="RefSeq" id="WP_129385716.1">
    <property type="nucleotide sequence ID" value="NZ_CP035494.1"/>
</dbReference>
<evidence type="ECO:0000313" key="3">
    <source>
        <dbReference type="EMBL" id="QAY58979.1"/>
    </source>
</evidence>
<feature type="compositionally biased region" description="Low complexity" evidence="1">
    <location>
        <begin position="94"/>
        <end position="117"/>
    </location>
</feature>
<protein>
    <submittedName>
        <fullName evidence="3">Uncharacterized protein</fullName>
    </submittedName>
</protein>
<reference evidence="3 4" key="1">
    <citation type="submission" date="2019-01" db="EMBL/GenBank/DDBJ databases">
        <title>Genome sequencing of strain DFW100M-13.</title>
        <authorList>
            <person name="Heo J."/>
            <person name="Kim S.-J."/>
            <person name="Kim J.-S."/>
            <person name="Hong S.-B."/>
            <person name="Kwon S.-W."/>
        </authorList>
    </citation>
    <scope>NUCLEOTIDE SEQUENCE [LARGE SCALE GENOMIC DNA]</scope>
    <source>
        <strain evidence="3 4">DFW100M-13</strain>
    </source>
</reference>
<sequence length="284" mass="28858">MDDVDLEELRMLRARAYGPSADIRTDPAAQRRLNQLEAAARSAPPAVVSATPLGGAASGRPGPPPPLPPGLSTPTPARGTTTPARLAEPTVTVAGGAAAASSGPSARQRRTAPAAGPAPRRWFLSRGFAWLWLASLVAVGAVAAGVAFAAFWVAPVMRHVDAQQIATLSPDPDFPWIDALQSAAGDDSVGFTFHGLSLVQADTNLFGLGSAGSPCLVAYPTASATDDSISGPFFSGCAAGAFPATVQLTADTTMPAELLDAVGEGTALQFVLDGDRVGVFSDAK</sequence>
<dbReference type="EMBL" id="CP035494">
    <property type="protein sequence ID" value="QAY58979.1"/>
    <property type="molecule type" value="Genomic_DNA"/>
</dbReference>
<dbReference type="AlphaFoldDB" id="A0A4P6ED58"/>
<keyword evidence="2" id="KW-0472">Membrane</keyword>
<evidence type="ECO:0000256" key="1">
    <source>
        <dbReference type="SAM" id="MobiDB-lite"/>
    </source>
</evidence>
<dbReference type="KEGG" id="mprt:ET475_02525"/>
<proteinExistence type="predicted"/>
<feature type="compositionally biased region" description="Low complexity" evidence="1">
    <location>
        <begin position="38"/>
        <end position="60"/>
    </location>
</feature>
<gene>
    <name evidence="3" type="ORF">ET475_02525</name>
</gene>
<evidence type="ECO:0000313" key="4">
    <source>
        <dbReference type="Proteomes" id="UP000293995"/>
    </source>
</evidence>